<gene>
    <name evidence="2" type="ORF">D3M95_02010</name>
</gene>
<feature type="region of interest" description="Disordered" evidence="1">
    <location>
        <begin position="185"/>
        <end position="262"/>
    </location>
</feature>
<evidence type="ECO:0000256" key="1">
    <source>
        <dbReference type="SAM" id="MobiDB-lite"/>
    </source>
</evidence>
<protein>
    <submittedName>
        <fullName evidence="2">Uncharacterized protein</fullName>
    </submittedName>
</protein>
<dbReference type="Proteomes" id="UP000285278">
    <property type="component" value="Unassembled WGS sequence"/>
</dbReference>
<dbReference type="EMBL" id="QXJK01000002">
    <property type="protein sequence ID" value="RIX36100.1"/>
    <property type="molecule type" value="Genomic_DNA"/>
</dbReference>
<name>A0A418Q8V7_9CORY</name>
<dbReference type="AlphaFoldDB" id="A0A418Q8V7"/>
<proteinExistence type="predicted"/>
<keyword evidence="3" id="KW-1185">Reference proteome</keyword>
<comment type="caution">
    <text evidence="2">The sequence shown here is derived from an EMBL/GenBank/DDBJ whole genome shotgun (WGS) entry which is preliminary data.</text>
</comment>
<evidence type="ECO:0000313" key="2">
    <source>
        <dbReference type="EMBL" id="RIX36100.1"/>
    </source>
</evidence>
<sequence>MPNKTIYISDNDLPIVDTAAELSGGLSAAAVEGMKLLVERKKAHSEGFQEVQVTDYSDASTGAPSRKIFQGRQLAQLDQSFSGTRTVWTSYLTPKDNIVIVRTTLPDTVGVATDAPRRGADGDNVAASKNKAHSTGLTGKIEEFLLGDMPLKTGKLLGPAQRLTRDMDLEWINNPWKLFDLLSDDSTHDSTDTSHSSSTPHRGTTPHDSPGFSGSIPVNSKKDSARDTDRDTDNGTTNEDSSSKWNEKLPAPENSAGADRWQASSSLEVFDSTEALREAAFRQVDAPGTLGAIPATLITATERGLDSGGAEYLDI</sequence>
<dbReference type="RefSeq" id="WP_119664278.1">
    <property type="nucleotide sequence ID" value="NZ_JAQPSN010000004.1"/>
</dbReference>
<feature type="compositionally biased region" description="Basic and acidic residues" evidence="1">
    <location>
        <begin position="220"/>
        <end position="233"/>
    </location>
</feature>
<dbReference type="OrthoDB" id="3199431at2"/>
<accession>A0A418Q8V7</accession>
<reference evidence="2 3" key="1">
    <citation type="submission" date="2018-09" db="EMBL/GenBank/DDBJ databases">
        <title>Optimization and identification of Corynebacterium falsenii FN1-14 from fish paste.</title>
        <authorList>
            <person name="Daroonpunt R."/>
            <person name="Tanasupawat S."/>
        </authorList>
    </citation>
    <scope>NUCLEOTIDE SEQUENCE [LARGE SCALE GENOMIC DNA]</scope>
    <source>
        <strain evidence="2 3">FN1-14</strain>
    </source>
</reference>
<evidence type="ECO:0000313" key="3">
    <source>
        <dbReference type="Proteomes" id="UP000285278"/>
    </source>
</evidence>
<feature type="region of interest" description="Disordered" evidence="1">
    <location>
        <begin position="112"/>
        <end position="131"/>
    </location>
</feature>
<organism evidence="2 3">
    <name type="scientific">Corynebacterium falsenii</name>
    <dbReference type="NCBI Taxonomy" id="108486"/>
    <lineage>
        <taxon>Bacteria</taxon>
        <taxon>Bacillati</taxon>
        <taxon>Actinomycetota</taxon>
        <taxon>Actinomycetes</taxon>
        <taxon>Mycobacteriales</taxon>
        <taxon>Corynebacteriaceae</taxon>
        <taxon>Corynebacterium</taxon>
    </lineage>
</organism>